<dbReference type="InterPro" id="IPR005025">
    <property type="entry name" value="FMN_Rdtase-like_dom"/>
</dbReference>
<protein>
    <submittedName>
        <fullName evidence="4">NADPH-dependent FMN reductase</fullName>
    </submittedName>
</protein>
<organism evidence="4 5">
    <name type="scientific">Clostridium carboxidivorans P7</name>
    <dbReference type="NCBI Taxonomy" id="536227"/>
    <lineage>
        <taxon>Bacteria</taxon>
        <taxon>Bacillati</taxon>
        <taxon>Bacillota</taxon>
        <taxon>Clostridia</taxon>
        <taxon>Eubacteriales</taxon>
        <taxon>Clostridiaceae</taxon>
        <taxon>Clostridium</taxon>
    </lineage>
</organism>
<keyword evidence="5" id="KW-1185">Reference proteome</keyword>
<dbReference type="RefSeq" id="WP_007059331.1">
    <property type="nucleotide sequence ID" value="NZ_ACVI01000005.1"/>
</dbReference>
<sequence length="259" mass="30096">MKKITVFIGSPGKQATYKAVQEFVTNLKSQMELDFEYVFLSDYNLGSCKGCKLCFNKGEEYCPLKDDRDLLLEKINNSDGIIFATPNYAFNVTAIMKNFLDRLSFVLHRPRFFNKAFMAIVVQGIHGGTAIVKYLENIGENFGFQVAKGCCLTSLEPRTALEQKKITQELSKASVRFRKELMRTTLPIPSFFKLMMFRMSRKSINVILNENYRDYCYFKEKGWFESDYYYDVSLGFIKKLAGRFFDFLGNFIGKQKRRT</sequence>
<name>C6PNS9_9CLOT</name>
<dbReference type="InterPro" id="IPR051796">
    <property type="entry name" value="ISF_SsuE-like"/>
</dbReference>
<gene>
    <name evidence="4" type="ORF">CcarbDRAFT_0446</name>
</gene>
<dbReference type="STRING" id="536227.Ccar_10780"/>
<evidence type="ECO:0000313" key="5">
    <source>
        <dbReference type="Proteomes" id="UP000004198"/>
    </source>
</evidence>
<keyword evidence="1" id="KW-0285">Flavoprotein</keyword>
<dbReference type="GO" id="GO:0016491">
    <property type="term" value="F:oxidoreductase activity"/>
    <property type="evidence" value="ECO:0007669"/>
    <property type="project" value="InterPro"/>
</dbReference>
<dbReference type="OrthoDB" id="3789967at2"/>
<evidence type="ECO:0000313" key="4">
    <source>
        <dbReference type="EMBL" id="EET89007.1"/>
    </source>
</evidence>
<feature type="domain" description="NADPH-dependent FMN reductase-like" evidence="3">
    <location>
        <begin position="3"/>
        <end position="149"/>
    </location>
</feature>
<dbReference type="AlphaFoldDB" id="C6PNS9"/>
<dbReference type="EMBL" id="ACVI01000005">
    <property type="protein sequence ID" value="EET89007.1"/>
    <property type="molecule type" value="Genomic_DNA"/>
</dbReference>
<dbReference type="PANTHER" id="PTHR43278">
    <property type="entry name" value="NAD(P)H-DEPENDENT FMN-CONTAINING OXIDOREDUCTASE YWQN-RELATED"/>
    <property type="match status" value="1"/>
</dbReference>
<dbReference type="PANTHER" id="PTHR43278:SF2">
    <property type="entry name" value="IRON-SULFUR FLAVOPROTEIN"/>
    <property type="match status" value="1"/>
</dbReference>
<reference evidence="4 5" key="1">
    <citation type="submission" date="2009-06" db="EMBL/GenBank/DDBJ databases">
        <title>The draft genome of Clostridium carboxidivorans P7.</title>
        <authorList>
            <consortium name="US DOE Joint Genome Institute (JGI-PGF)"/>
            <person name="Lucas S."/>
            <person name="Copeland A."/>
            <person name="Lapidus A."/>
            <person name="Glavina del Rio T."/>
            <person name="Tice H."/>
            <person name="Bruce D."/>
            <person name="Goodwin L."/>
            <person name="Pitluck S."/>
            <person name="Larimer F."/>
            <person name="Land M.L."/>
            <person name="Hauser L."/>
            <person name="Hemme C.L."/>
        </authorList>
    </citation>
    <scope>NUCLEOTIDE SEQUENCE [LARGE SCALE GENOMIC DNA]</scope>
    <source>
        <strain evidence="4 5">P7</strain>
    </source>
</reference>
<proteinExistence type="predicted"/>
<dbReference type="eggNOG" id="COG0655">
    <property type="taxonomic scope" value="Bacteria"/>
</dbReference>
<dbReference type="PATRIC" id="fig|536227.13.peg.2256"/>
<evidence type="ECO:0000256" key="2">
    <source>
        <dbReference type="ARBA" id="ARBA00022643"/>
    </source>
</evidence>
<comment type="caution">
    <text evidence="4">The sequence shown here is derived from an EMBL/GenBank/DDBJ whole genome shotgun (WGS) entry which is preliminary data.</text>
</comment>
<evidence type="ECO:0000256" key="1">
    <source>
        <dbReference type="ARBA" id="ARBA00022630"/>
    </source>
</evidence>
<accession>C6PNS9</accession>
<keyword evidence="2" id="KW-0288">FMN</keyword>
<dbReference type="KEGG" id="cck:Ccar_10780"/>
<dbReference type="Pfam" id="PF03358">
    <property type="entry name" value="FMN_red"/>
    <property type="match status" value="1"/>
</dbReference>
<evidence type="ECO:0000259" key="3">
    <source>
        <dbReference type="Pfam" id="PF03358"/>
    </source>
</evidence>
<dbReference type="InterPro" id="IPR029039">
    <property type="entry name" value="Flavoprotein-like_sf"/>
</dbReference>
<dbReference type="Gene3D" id="3.40.50.360">
    <property type="match status" value="1"/>
</dbReference>
<dbReference type="SUPFAM" id="SSF52218">
    <property type="entry name" value="Flavoproteins"/>
    <property type="match status" value="1"/>
</dbReference>
<dbReference type="Proteomes" id="UP000004198">
    <property type="component" value="Unassembled WGS sequence"/>
</dbReference>